<sequence length="375" mass="40020">MSVRARLRATVPAPLPLSQAGPPEITGPPGRRLLVQRSDDEIVAQPLDDAFAAGAGASVRFPAPWPRCRGTWEVAPDATLAVFAGVHAVRAVDPSGATRWEVRHGCWSGGCEEIHASYESYADRRDHRYPESGSVGFSTDGRFVWAHVRGPLPGGELSADTADEWLVIDAGDGRVLARADAEAVAAGSAHLPHPTDPAQMGLSIGEGQDGAPLRWGRWDGKELTVDCLDGDLCLLSLSPSGDRLMTVSHDQDSLAVRDSRGAVVEALDWDADAAIPRHPEAPGDTEEDELPVYWDWAGGFLDATTLIASTTESDEDCGQYRHWLIDTTAPAHGFVPVDYPSPVSCEPTALGGGFWSTLSLSRDVVHVWSPDGPEG</sequence>
<name>A0A5D4JM84_9ACTN</name>
<proteinExistence type="predicted"/>
<keyword evidence="3" id="KW-1185">Reference proteome</keyword>
<dbReference type="AlphaFoldDB" id="A0A5D4JM84"/>
<protein>
    <recommendedName>
        <fullName evidence="4">WD40 repeat domain-containing protein</fullName>
    </recommendedName>
</protein>
<evidence type="ECO:0008006" key="4">
    <source>
        <dbReference type="Google" id="ProtNLM"/>
    </source>
</evidence>
<dbReference type="Proteomes" id="UP000323242">
    <property type="component" value="Unassembled WGS sequence"/>
</dbReference>
<organism evidence="2 3">
    <name type="scientific">Streptomyces parvus</name>
    <dbReference type="NCBI Taxonomy" id="66428"/>
    <lineage>
        <taxon>Bacteria</taxon>
        <taxon>Bacillati</taxon>
        <taxon>Actinomycetota</taxon>
        <taxon>Actinomycetes</taxon>
        <taxon>Kitasatosporales</taxon>
        <taxon>Streptomycetaceae</taxon>
        <taxon>Streptomyces</taxon>
    </lineage>
</organism>
<evidence type="ECO:0000256" key="1">
    <source>
        <dbReference type="SAM" id="MobiDB-lite"/>
    </source>
</evidence>
<evidence type="ECO:0000313" key="3">
    <source>
        <dbReference type="Proteomes" id="UP000323242"/>
    </source>
</evidence>
<comment type="caution">
    <text evidence="2">The sequence shown here is derived from an EMBL/GenBank/DDBJ whole genome shotgun (WGS) entry which is preliminary data.</text>
</comment>
<gene>
    <name evidence="2" type="ORF">FY004_00685</name>
</gene>
<dbReference type="RefSeq" id="WP_148901174.1">
    <property type="nucleotide sequence ID" value="NZ_VSZQ01000002.1"/>
</dbReference>
<feature type="region of interest" description="Disordered" evidence="1">
    <location>
        <begin position="1"/>
        <end position="29"/>
    </location>
</feature>
<dbReference type="EMBL" id="VSZQ01000002">
    <property type="protein sequence ID" value="TYR66471.1"/>
    <property type="molecule type" value="Genomic_DNA"/>
</dbReference>
<accession>A0A5D4JM84</accession>
<reference evidence="2 3" key="1">
    <citation type="submission" date="2019-08" db="EMBL/GenBank/DDBJ databases">
        <title>Draft genome for granaticin producer strain Streptomyces parvus C05.</title>
        <authorList>
            <person name="Gonzalez-Pimentel J.L."/>
        </authorList>
    </citation>
    <scope>NUCLEOTIDE SEQUENCE [LARGE SCALE GENOMIC DNA]</scope>
    <source>
        <strain evidence="2 3">C05</strain>
    </source>
</reference>
<evidence type="ECO:0000313" key="2">
    <source>
        <dbReference type="EMBL" id="TYR66471.1"/>
    </source>
</evidence>